<dbReference type="RefSeq" id="XP_056506474.1">
    <property type="nucleotide sequence ID" value="XM_056640717.1"/>
</dbReference>
<dbReference type="GO" id="GO:0001080">
    <property type="term" value="P:nitrogen catabolite activation of transcription from RNA polymerase II promoter"/>
    <property type="evidence" value="ECO:0007669"/>
    <property type="project" value="TreeGrafter"/>
</dbReference>
<organism evidence="7 8">
    <name type="scientific">Penicillium citrinum</name>
    <dbReference type="NCBI Taxonomy" id="5077"/>
    <lineage>
        <taxon>Eukaryota</taxon>
        <taxon>Fungi</taxon>
        <taxon>Dikarya</taxon>
        <taxon>Ascomycota</taxon>
        <taxon>Pezizomycotina</taxon>
        <taxon>Eurotiomycetes</taxon>
        <taxon>Eurotiomycetidae</taxon>
        <taxon>Eurotiales</taxon>
        <taxon>Aspergillaceae</taxon>
        <taxon>Penicillium</taxon>
    </lineage>
</organism>
<dbReference type="Proteomes" id="UP001147733">
    <property type="component" value="Unassembled WGS sequence"/>
</dbReference>
<keyword evidence="8" id="KW-1185">Reference proteome</keyword>
<dbReference type="InterPro" id="IPR001138">
    <property type="entry name" value="Zn2Cys6_DnaBD"/>
</dbReference>
<evidence type="ECO:0000256" key="2">
    <source>
        <dbReference type="ARBA" id="ARBA00023125"/>
    </source>
</evidence>
<comment type="caution">
    <text evidence="7">The sequence shown here is derived from an EMBL/GenBank/DDBJ whole genome shotgun (WGS) entry which is preliminary data.</text>
</comment>
<keyword evidence="2" id="KW-0238">DNA-binding</keyword>
<keyword evidence="3" id="KW-0804">Transcription</keyword>
<dbReference type="GeneID" id="81379884"/>
<dbReference type="GO" id="GO:0000981">
    <property type="term" value="F:DNA-binding transcription factor activity, RNA polymerase II-specific"/>
    <property type="evidence" value="ECO:0007669"/>
    <property type="project" value="InterPro"/>
</dbReference>
<evidence type="ECO:0000256" key="1">
    <source>
        <dbReference type="ARBA" id="ARBA00023015"/>
    </source>
</evidence>
<dbReference type="PANTHER" id="PTHR31668:SF4">
    <property type="entry name" value="TRANSCRIPTIONAL ACTIVATOR PROTEIN DAL81"/>
    <property type="match status" value="1"/>
</dbReference>
<keyword evidence="4" id="KW-0539">Nucleus</keyword>
<dbReference type="Pfam" id="PF00172">
    <property type="entry name" value="Zn_clus"/>
    <property type="match status" value="1"/>
</dbReference>
<evidence type="ECO:0000256" key="5">
    <source>
        <dbReference type="SAM" id="MobiDB-lite"/>
    </source>
</evidence>
<dbReference type="AlphaFoldDB" id="A0A9W9PF61"/>
<dbReference type="InterPro" id="IPR050797">
    <property type="entry name" value="Carb_Metab_Trans_Reg"/>
</dbReference>
<dbReference type="PROSITE" id="PS00463">
    <property type="entry name" value="ZN2_CY6_FUNGAL_1"/>
    <property type="match status" value="1"/>
</dbReference>
<dbReference type="Gene3D" id="4.10.240.10">
    <property type="entry name" value="Zn(2)-C6 fungal-type DNA-binding domain"/>
    <property type="match status" value="1"/>
</dbReference>
<feature type="compositionally biased region" description="Low complexity" evidence="5">
    <location>
        <begin position="1"/>
        <end position="19"/>
    </location>
</feature>
<dbReference type="GO" id="GO:0008270">
    <property type="term" value="F:zinc ion binding"/>
    <property type="evidence" value="ECO:0007669"/>
    <property type="project" value="InterPro"/>
</dbReference>
<evidence type="ECO:0000256" key="3">
    <source>
        <dbReference type="ARBA" id="ARBA00023163"/>
    </source>
</evidence>
<dbReference type="PANTHER" id="PTHR31668">
    <property type="entry name" value="GLUCOSE TRANSPORT TRANSCRIPTION REGULATOR RGT1-RELATED-RELATED"/>
    <property type="match status" value="1"/>
</dbReference>
<dbReference type="OrthoDB" id="4356994at2759"/>
<feature type="region of interest" description="Disordered" evidence="5">
    <location>
        <begin position="60"/>
        <end position="95"/>
    </location>
</feature>
<dbReference type="SUPFAM" id="SSF57701">
    <property type="entry name" value="Zn2/Cys6 DNA-binding domain"/>
    <property type="match status" value="1"/>
</dbReference>
<dbReference type="InterPro" id="IPR036864">
    <property type="entry name" value="Zn2-C6_fun-type_DNA-bd_sf"/>
</dbReference>
<proteinExistence type="predicted"/>
<evidence type="ECO:0000313" key="7">
    <source>
        <dbReference type="EMBL" id="KAJ5243470.1"/>
    </source>
</evidence>
<protein>
    <submittedName>
        <fullName evidence="7">Transcriptional regulator family: Fungal Specific TF</fullName>
    </submittedName>
</protein>
<dbReference type="PROSITE" id="PS50048">
    <property type="entry name" value="ZN2_CY6_FUNGAL_2"/>
    <property type="match status" value="1"/>
</dbReference>
<dbReference type="CDD" id="cd00067">
    <property type="entry name" value="GAL4"/>
    <property type="match status" value="1"/>
</dbReference>
<dbReference type="SMART" id="SM00066">
    <property type="entry name" value="GAL4"/>
    <property type="match status" value="1"/>
</dbReference>
<dbReference type="GO" id="GO:0005634">
    <property type="term" value="C:nucleus"/>
    <property type="evidence" value="ECO:0007669"/>
    <property type="project" value="TreeGrafter"/>
</dbReference>
<evidence type="ECO:0000256" key="4">
    <source>
        <dbReference type="ARBA" id="ARBA00023242"/>
    </source>
</evidence>
<reference evidence="7" key="1">
    <citation type="submission" date="2022-11" db="EMBL/GenBank/DDBJ databases">
        <authorList>
            <person name="Petersen C."/>
        </authorList>
    </citation>
    <scope>NUCLEOTIDE SEQUENCE</scope>
    <source>
        <strain evidence="7">IBT 23319</strain>
    </source>
</reference>
<evidence type="ECO:0000259" key="6">
    <source>
        <dbReference type="PROSITE" id="PS50048"/>
    </source>
</evidence>
<feature type="compositionally biased region" description="Basic and acidic residues" evidence="5">
    <location>
        <begin position="73"/>
        <end position="88"/>
    </location>
</feature>
<gene>
    <name evidence="7" type="ORF">N7469_001797</name>
</gene>
<reference evidence="7" key="2">
    <citation type="journal article" date="2023" name="IMA Fungus">
        <title>Comparative genomic study of the Penicillium genus elucidates a diverse pangenome and 15 lateral gene transfer events.</title>
        <authorList>
            <person name="Petersen C."/>
            <person name="Sorensen T."/>
            <person name="Nielsen M.R."/>
            <person name="Sondergaard T.E."/>
            <person name="Sorensen J.L."/>
            <person name="Fitzpatrick D.A."/>
            <person name="Frisvad J.C."/>
            <person name="Nielsen K.L."/>
        </authorList>
    </citation>
    <scope>NUCLEOTIDE SEQUENCE</scope>
    <source>
        <strain evidence="7">IBT 23319</strain>
    </source>
</reference>
<accession>A0A9W9PF61</accession>
<keyword evidence="1" id="KW-0805">Transcription regulation</keyword>
<dbReference type="GO" id="GO:0003677">
    <property type="term" value="F:DNA binding"/>
    <property type="evidence" value="ECO:0007669"/>
    <property type="project" value="UniProtKB-KW"/>
</dbReference>
<dbReference type="EMBL" id="JAPQKT010000001">
    <property type="protein sequence ID" value="KAJ5243470.1"/>
    <property type="molecule type" value="Genomic_DNA"/>
</dbReference>
<sequence>MSSSASSSPSLDMSTTMSMNTIRQKRQSCEACRARKLRCSGEKNGCSRCRNLSLPCKFQDKGAPGRPRKRPRHELPDRERELATREPRPISPSCFQLTSPAMVHDPIETCQVENMLMGNGDFSSLPLEMANSCGMDSCSIDFSGTLDFSTFPIGPLSNSHTIEQEGLSDMSLATACISPPLSPQSCQCDEEVSDSVRALSRATMSHSVIQRLRHGITLTEQLLSCPICYDVSKPPRVTVQNVLLIGRLMFEVTAGYQKYLKWLKKYADDLDEKNKSETIYLIPGLEIDSELGFKISGAKVLEFIKHGLQADADRLDSIGKQFAQRQKNRHMVGHETCPDSEGRCRREEYGLDHDPLDLCPHNAAARRLTPCFRIVDEVQSMIEQVIEAVS</sequence>
<evidence type="ECO:0000313" key="8">
    <source>
        <dbReference type="Proteomes" id="UP001147733"/>
    </source>
</evidence>
<name>A0A9W9PF61_PENCI</name>
<feature type="domain" description="Zn(2)-C6 fungal-type" evidence="6">
    <location>
        <begin position="28"/>
        <end position="58"/>
    </location>
</feature>
<feature type="region of interest" description="Disordered" evidence="5">
    <location>
        <begin position="1"/>
        <end position="22"/>
    </location>
</feature>